<comment type="caution">
    <text evidence="2">The sequence shown here is derived from an EMBL/GenBank/DDBJ whole genome shotgun (WGS) entry which is preliminary data.</text>
</comment>
<dbReference type="Proteomes" id="UP000651728">
    <property type="component" value="Unassembled WGS sequence"/>
</dbReference>
<evidence type="ECO:0000313" key="3">
    <source>
        <dbReference type="Proteomes" id="UP000651728"/>
    </source>
</evidence>
<feature type="chain" id="PRO_5045119131" evidence="1">
    <location>
        <begin position="20"/>
        <end position="384"/>
    </location>
</feature>
<protein>
    <submittedName>
        <fullName evidence="2">Uncharacterized protein</fullName>
    </submittedName>
</protein>
<reference evidence="2 3" key="1">
    <citation type="submission" date="2021-01" db="EMBL/GenBank/DDBJ databases">
        <title>Whole genome shotgun sequence of Microbispora amethystogenes NBRC 101907.</title>
        <authorList>
            <person name="Komaki H."/>
            <person name="Tamura T."/>
        </authorList>
    </citation>
    <scope>NUCLEOTIDE SEQUENCE [LARGE SCALE GENOMIC DNA]</scope>
    <source>
        <strain evidence="2 3">NBRC 101907</strain>
    </source>
</reference>
<organism evidence="2 3">
    <name type="scientific">Microbispora amethystogenes</name>
    <dbReference type="NCBI Taxonomy" id="1427754"/>
    <lineage>
        <taxon>Bacteria</taxon>
        <taxon>Bacillati</taxon>
        <taxon>Actinomycetota</taxon>
        <taxon>Actinomycetes</taxon>
        <taxon>Streptosporangiales</taxon>
        <taxon>Streptosporangiaceae</taxon>
        <taxon>Microbispora</taxon>
    </lineage>
</organism>
<name>A0ABQ4FIJ2_9ACTN</name>
<evidence type="ECO:0000313" key="2">
    <source>
        <dbReference type="EMBL" id="GIH34610.1"/>
    </source>
</evidence>
<keyword evidence="3" id="KW-1185">Reference proteome</keyword>
<accession>A0ABQ4FIJ2</accession>
<feature type="signal peptide" evidence="1">
    <location>
        <begin position="1"/>
        <end position="19"/>
    </location>
</feature>
<dbReference type="EMBL" id="BOOB01000037">
    <property type="protein sequence ID" value="GIH34610.1"/>
    <property type="molecule type" value="Genomic_DNA"/>
</dbReference>
<keyword evidence="1" id="KW-0732">Signal</keyword>
<sequence>MPVAALVAASGMSVTPALAESQAGTTLSQTVSATPHWTKTYAWNVTKSADPTSLDLTPGQSGDVTYTVGLTRDNGTEAAYIAGEVCITNGGAVATESLTSIINVTKPPSTAVVASKPLDTSGHPVLAPGESRCYGYEVAVPSPPDTGKAYKVTADTSITNHSGHLGTPFGPNTSDSFSWPSSITPVHDKVSVDDSMQGNLGTFSGSAETTYTRTFTCDDAGVQTNTATLTHTDDNTAGPSATATVTVNCTTPPPAGCTLTIGYWKNHTQAMAPKLPIWLGTPSGQSSQKVTTTNEAVAILNFNGAASNGINKLRGQLLAAKLGIAGGADGSAVSGSIADADAFLATHAPSSWNSLSKAERNDVNLLATTLDNYNNGIIGPGHCD</sequence>
<proteinExistence type="predicted"/>
<evidence type="ECO:0000256" key="1">
    <source>
        <dbReference type="SAM" id="SignalP"/>
    </source>
</evidence>
<gene>
    <name evidence="2" type="ORF">Mam01_47740</name>
</gene>